<evidence type="ECO:0000313" key="3">
    <source>
        <dbReference type="Proteomes" id="UP000290439"/>
    </source>
</evidence>
<reference evidence="2 3" key="1">
    <citation type="submission" date="2019-02" db="EMBL/GenBank/DDBJ databases">
        <authorList>
            <consortium name="Pathogen Informatics"/>
        </authorList>
    </citation>
    <scope>NUCLEOTIDE SEQUENCE [LARGE SCALE GENOMIC DNA]</scope>
    <source>
        <strain evidence="2 3">3012STDY6756504</strain>
    </source>
</reference>
<dbReference type="RefSeq" id="WP_130917234.1">
    <property type="nucleotide sequence ID" value="NZ_JADLPK010000010.1"/>
</dbReference>
<dbReference type="AlphaFoldDB" id="A0A4U8VYY6"/>
<accession>A0A4U8VYY6</accession>
<proteinExistence type="predicted"/>
<sequence length="80" mass="8904">MSGTGRRYPGGPHPKRLTPGPLGVSSSRSDGHIYTTAVEPFDYAEYRFHIAGRPTRAKIERLHQHWFDHGIPVVIDLAPA</sequence>
<organism evidence="2 3">
    <name type="scientific">Nocardia cyriacigeorgica</name>
    <dbReference type="NCBI Taxonomy" id="135487"/>
    <lineage>
        <taxon>Bacteria</taxon>
        <taxon>Bacillati</taxon>
        <taxon>Actinomycetota</taxon>
        <taxon>Actinomycetes</taxon>
        <taxon>Mycobacteriales</taxon>
        <taxon>Nocardiaceae</taxon>
        <taxon>Nocardia</taxon>
    </lineage>
</organism>
<evidence type="ECO:0000313" key="2">
    <source>
        <dbReference type="EMBL" id="VFA98712.1"/>
    </source>
</evidence>
<evidence type="ECO:0000256" key="1">
    <source>
        <dbReference type="SAM" id="MobiDB-lite"/>
    </source>
</evidence>
<feature type="region of interest" description="Disordered" evidence="1">
    <location>
        <begin position="1"/>
        <end position="30"/>
    </location>
</feature>
<protein>
    <submittedName>
        <fullName evidence="2">Uncharacterized protein</fullName>
    </submittedName>
</protein>
<dbReference type="Proteomes" id="UP000290439">
    <property type="component" value="Chromosome"/>
</dbReference>
<dbReference type="EMBL" id="LR215973">
    <property type="protein sequence ID" value="VFA98712.1"/>
    <property type="molecule type" value="Genomic_DNA"/>
</dbReference>
<gene>
    <name evidence="2" type="ORF">NCTC10797_02488</name>
</gene>
<name>A0A4U8VYY6_9NOCA</name>